<evidence type="ECO:0000256" key="2">
    <source>
        <dbReference type="SAM" id="MobiDB-lite"/>
    </source>
</evidence>
<comment type="caution">
    <text evidence="3">The sequence shown here is derived from an EMBL/GenBank/DDBJ whole genome shotgun (WGS) entry which is preliminary data.</text>
</comment>
<feature type="compositionally biased region" description="Basic residues" evidence="2">
    <location>
        <begin position="90"/>
        <end position="137"/>
    </location>
</feature>
<evidence type="ECO:0000313" key="3">
    <source>
        <dbReference type="EMBL" id="EAN33440.1"/>
    </source>
</evidence>
<proteinExistence type="predicted"/>
<organism evidence="3 4">
    <name type="scientific">Theileria parva</name>
    <name type="common">East coast fever infection agent</name>
    <dbReference type="NCBI Taxonomy" id="5875"/>
    <lineage>
        <taxon>Eukaryota</taxon>
        <taxon>Sar</taxon>
        <taxon>Alveolata</taxon>
        <taxon>Apicomplexa</taxon>
        <taxon>Aconoidasida</taxon>
        <taxon>Piroplasmida</taxon>
        <taxon>Theileriidae</taxon>
        <taxon>Theileria</taxon>
    </lineage>
</organism>
<dbReference type="STRING" id="5875.Q4N9B8"/>
<evidence type="ECO:0000256" key="1">
    <source>
        <dbReference type="SAM" id="Coils"/>
    </source>
</evidence>
<dbReference type="OMA" id="NEWLAIS"/>
<accession>Q4N9B8</accession>
<feature type="region of interest" description="Disordered" evidence="2">
    <location>
        <begin position="323"/>
        <end position="358"/>
    </location>
</feature>
<sequence length="485" mass="55611">MVNLEEFNLPPNSTFLTKNLGTHLSFAEISLLSHLFNPRLLIYIFDNEVKIRTHDEEDEKKLEELGESLDDDKKYEPISEEGTEAEPRQLKSKRSRNNKSKSLRRRKAAKKAKKPKRSKKTKKSRSKKRKNKKRKSLRSSPAVEPEPEPEPEPETPTPATDPEPETTTEESKESVLEDSETSILPELKEEEDLEKVVENKLDKTKRYWDSDILEPEHVINEWLAISDGKKYDPQTDVKFPFLTDDENDYDRYYISKKLKKRDSPLNKYKSGSKFKSDEGLSTNYVIPIIIEDELLRATNPDTKEDELENMIINGKFKQNYRGRVVNQNSESDELETGDENYDLQEYPGSYSSESMGSYSKADTDGIINSYGESISTNEETTDYENNLSVDEYGDGVGPGGKTDSDMSDMVSGQEEQVNAPDSMNEEGETAKDSEWEFGNMDLFDETGESGENVDNLSKKDCKKELKNLKKKYETKLKKIKKLASR</sequence>
<dbReference type="AlphaFoldDB" id="Q4N9B8"/>
<dbReference type="VEuPathDB" id="PiroplasmaDB:TpMuguga_01g00196"/>
<dbReference type="InParanoid" id="Q4N9B8"/>
<gene>
    <name evidence="3" type="ordered locus">TP01_0196</name>
</gene>
<feature type="compositionally biased region" description="Basic and acidic residues" evidence="2">
    <location>
        <begin position="55"/>
        <end position="64"/>
    </location>
</feature>
<dbReference type="RefSeq" id="XP_765723.1">
    <property type="nucleotide sequence ID" value="XM_760630.1"/>
</dbReference>
<reference evidence="3 4" key="1">
    <citation type="journal article" date="2005" name="Science">
        <title>Genome sequence of Theileria parva, a bovine pathogen that transforms lymphocytes.</title>
        <authorList>
            <person name="Gardner M.J."/>
            <person name="Bishop R."/>
            <person name="Shah T."/>
            <person name="de Villiers E.P."/>
            <person name="Carlton J.M."/>
            <person name="Hall N."/>
            <person name="Ren Q."/>
            <person name="Paulsen I.T."/>
            <person name="Pain A."/>
            <person name="Berriman M."/>
            <person name="Wilson R.J.M."/>
            <person name="Sato S."/>
            <person name="Ralph S.A."/>
            <person name="Mann D.J."/>
            <person name="Xiong Z."/>
            <person name="Shallom S.J."/>
            <person name="Weidman J."/>
            <person name="Jiang L."/>
            <person name="Lynn J."/>
            <person name="Weaver B."/>
            <person name="Shoaibi A."/>
            <person name="Domingo A.R."/>
            <person name="Wasawo D."/>
            <person name="Crabtree J."/>
            <person name="Wortman J.R."/>
            <person name="Haas B."/>
            <person name="Angiuoli S.V."/>
            <person name="Creasy T.H."/>
            <person name="Lu C."/>
            <person name="Suh B."/>
            <person name="Silva J.C."/>
            <person name="Utterback T.R."/>
            <person name="Feldblyum T.V."/>
            <person name="Pertea M."/>
            <person name="Allen J."/>
            <person name="Nierman W.C."/>
            <person name="Taracha E.L.N."/>
            <person name="Salzberg S.L."/>
            <person name="White O.R."/>
            <person name="Fitzhugh H.A."/>
            <person name="Morzaria S."/>
            <person name="Venter J.C."/>
            <person name="Fraser C.M."/>
            <person name="Nene V."/>
        </authorList>
    </citation>
    <scope>NUCLEOTIDE SEQUENCE [LARGE SCALE GENOMIC DNA]</scope>
    <source>
        <strain evidence="3 4">Muguga</strain>
    </source>
</reference>
<feature type="coiled-coil region" evidence="1">
    <location>
        <begin position="458"/>
        <end position="485"/>
    </location>
</feature>
<feature type="region of interest" description="Disordered" evidence="2">
    <location>
        <begin position="55"/>
        <end position="195"/>
    </location>
</feature>
<name>Q4N9B8_THEPA</name>
<keyword evidence="1" id="KW-0175">Coiled coil</keyword>
<evidence type="ECO:0000313" key="4">
    <source>
        <dbReference type="Proteomes" id="UP000001949"/>
    </source>
</evidence>
<feature type="region of interest" description="Disordered" evidence="2">
    <location>
        <begin position="387"/>
        <end position="437"/>
    </location>
</feature>
<dbReference type="Proteomes" id="UP000001949">
    <property type="component" value="Unassembled WGS sequence"/>
</dbReference>
<dbReference type="EMBL" id="AAGK01000001">
    <property type="protein sequence ID" value="EAN33440.1"/>
    <property type="molecule type" value="Genomic_DNA"/>
</dbReference>
<dbReference type="KEGG" id="tpv:TP01_0196"/>
<feature type="compositionally biased region" description="Acidic residues" evidence="2">
    <location>
        <begin position="330"/>
        <end position="342"/>
    </location>
</feature>
<protein>
    <submittedName>
        <fullName evidence="3">Uncharacterized protein</fullName>
    </submittedName>
</protein>
<feature type="compositionally biased region" description="Low complexity" evidence="2">
    <location>
        <begin position="345"/>
        <end position="358"/>
    </location>
</feature>
<dbReference type="GeneID" id="3503241"/>
<keyword evidence="4" id="KW-1185">Reference proteome</keyword>
<dbReference type="eggNOG" id="ENOG502QXPY">
    <property type="taxonomic scope" value="Eukaryota"/>
</dbReference>